<evidence type="ECO:0000256" key="2">
    <source>
        <dbReference type="ARBA" id="ARBA00006966"/>
    </source>
</evidence>
<keyword evidence="6" id="KW-0808">Transferase</keyword>
<dbReference type="Gene3D" id="3.90.1150.10">
    <property type="entry name" value="Aspartate Aminotransferase, domain 1"/>
    <property type="match status" value="1"/>
</dbReference>
<comment type="similarity">
    <text evidence="2">Belongs to the threonine aldolase family.</text>
</comment>
<feature type="domain" description="Aromatic amino acid beta-eliminating lyase/threonine aldolase" evidence="5">
    <location>
        <begin position="16"/>
        <end position="287"/>
    </location>
</feature>
<comment type="caution">
    <text evidence="6">The sequence shown here is derived from an EMBL/GenBank/DDBJ whole genome shotgun (WGS) entry which is preliminary data.</text>
</comment>
<organism evidence="6 7">
    <name type="scientific">Methylocystis borbori</name>
    <dbReference type="NCBI Taxonomy" id="3118750"/>
    <lineage>
        <taxon>Bacteria</taxon>
        <taxon>Pseudomonadati</taxon>
        <taxon>Pseudomonadota</taxon>
        <taxon>Alphaproteobacteria</taxon>
        <taxon>Hyphomicrobiales</taxon>
        <taxon>Methylocystaceae</taxon>
        <taxon>Methylocystis</taxon>
    </lineage>
</organism>
<dbReference type="Proteomes" id="UP001350748">
    <property type="component" value="Unassembled WGS sequence"/>
</dbReference>
<dbReference type="Pfam" id="PF01212">
    <property type="entry name" value="Beta_elim_lyase"/>
    <property type="match status" value="1"/>
</dbReference>
<dbReference type="RefSeq" id="WP_332082850.1">
    <property type="nucleotide sequence ID" value="NZ_JAZHYN010000060.1"/>
</dbReference>
<reference evidence="6 7" key="1">
    <citation type="submission" date="2024-02" db="EMBL/GenBank/DDBJ databases">
        <authorList>
            <person name="Grouzdev D."/>
        </authorList>
    </citation>
    <scope>NUCLEOTIDE SEQUENCE [LARGE SCALE GENOMIC DNA]</scope>
    <source>
        <strain evidence="6 7">9N</strain>
    </source>
</reference>
<dbReference type="PANTHER" id="PTHR48097">
    <property type="entry name" value="L-THREONINE ALDOLASE-RELATED"/>
    <property type="match status" value="1"/>
</dbReference>
<name>A0ABU7XL04_9HYPH</name>
<dbReference type="PANTHER" id="PTHR48097:SF5">
    <property type="entry name" value="LOW SPECIFICITY L-THREONINE ALDOLASE"/>
    <property type="match status" value="1"/>
</dbReference>
<comment type="cofactor">
    <cofactor evidence="1">
        <name>pyridoxal 5'-phosphate</name>
        <dbReference type="ChEBI" id="CHEBI:597326"/>
    </cofactor>
</comment>
<protein>
    <submittedName>
        <fullName evidence="6">Aminotransferase class I/II-fold pyridoxal phosphate-dependent enzyme</fullName>
    </submittedName>
</protein>
<dbReference type="EMBL" id="JAZHYN010000060">
    <property type="protein sequence ID" value="MEF3367810.1"/>
    <property type="molecule type" value="Genomic_DNA"/>
</dbReference>
<evidence type="ECO:0000313" key="6">
    <source>
        <dbReference type="EMBL" id="MEF3367810.1"/>
    </source>
</evidence>
<evidence type="ECO:0000256" key="3">
    <source>
        <dbReference type="ARBA" id="ARBA00011881"/>
    </source>
</evidence>
<evidence type="ECO:0000256" key="1">
    <source>
        <dbReference type="ARBA" id="ARBA00001933"/>
    </source>
</evidence>
<accession>A0ABU7XL04</accession>
<comment type="subunit">
    <text evidence="3">Homotetramer.</text>
</comment>
<dbReference type="Gene3D" id="3.40.640.10">
    <property type="entry name" value="Type I PLP-dependent aspartate aminotransferase-like (Major domain)"/>
    <property type="match status" value="1"/>
</dbReference>
<proteinExistence type="inferred from homology"/>
<keyword evidence="6" id="KW-0032">Aminotransferase</keyword>
<keyword evidence="7" id="KW-1185">Reference proteome</keyword>
<dbReference type="InterPro" id="IPR015422">
    <property type="entry name" value="PyrdxlP-dep_Trfase_small"/>
</dbReference>
<sequence length="347" mass="38450">MKHLFYDDYSEGAHPEILQYIAEHNSDQQRGYGRDDYSELAAKRIKTAFGLPGADIHFLPNGTSCNVIGLKAMLQSYEGVIAPASGHINTHEAGALEAAGHKIIWIEASDGKLTADLIDEALSRYEDEHTVVPRVVYLTQVTELGTVYTKDEILRLIAHAKTKGLYVFLDGARLAMAIASKAADMSARDVGALGLDMFYIGGTKNGGLYGEALVIQNERFKPYFRSVIKQRNGMMAKGRFIGLQFARFFDEDDLWLTLARHANAMAERLYAGLKELGVAFDLAPGANQLFPILDNAVVEKLRENYGFYDWRKIGADRTQVRFVCSWATPESKVDAFIADVKQALKAG</sequence>
<evidence type="ECO:0000313" key="7">
    <source>
        <dbReference type="Proteomes" id="UP001350748"/>
    </source>
</evidence>
<evidence type="ECO:0000259" key="5">
    <source>
        <dbReference type="Pfam" id="PF01212"/>
    </source>
</evidence>
<dbReference type="InterPro" id="IPR015421">
    <property type="entry name" value="PyrdxlP-dep_Trfase_major"/>
</dbReference>
<gene>
    <name evidence="6" type="ORF">V3H18_14845</name>
</gene>
<keyword evidence="4" id="KW-0663">Pyridoxal phosphate</keyword>
<dbReference type="SUPFAM" id="SSF53383">
    <property type="entry name" value="PLP-dependent transferases"/>
    <property type="match status" value="1"/>
</dbReference>
<evidence type="ECO:0000256" key="4">
    <source>
        <dbReference type="ARBA" id="ARBA00022898"/>
    </source>
</evidence>
<dbReference type="InterPro" id="IPR015424">
    <property type="entry name" value="PyrdxlP-dep_Trfase"/>
</dbReference>
<dbReference type="InterPro" id="IPR001597">
    <property type="entry name" value="ArAA_b-elim_lyase/Thr_aldolase"/>
</dbReference>
<dbReference type="GO" id="GO:0008483">
    <property type="term" value="F:transaminase activity"/>
    <property type="evidence" value="ECO:0007669"/>
    <property type="project" value="UniProtKB-KW"/>
</dbReference>